<dbReference type="SUPFAM" id="SSF48371">
    <property type="entry name" value="ARM repeat"/>
    <property type="match status" value="1"/>
</dbReference>
<dbReference type="Gene3D" id="1.25.10.10">
    <property type="entry name" value="Leucine-rich Repeat Variant"/>
    <property type="match status" value="1"/>
</dbReference>
<comment type="caution">
    <text evidence="1">The sequence shown here is derived from an EMBL/GenBank/DDBJ whole genome shotgun (WGS) entry which is preliminary data.</text>
</comment>
<protein>
    <submittedName>
        <fullName evidence="1">Uncharacterized protein</fullName>
    </submittedName>
</protein>
<evidence type="ECO:0000313" key="1">
    <source>
        <dbReference type="EMBL" id="MBK6264777.1"/>
    </source>
</evidence>
<dbReference type="RefSeq" id="WP_201430445.1">
    <property type="nucleotide sequence ID" value="NZ_JAEQBW010000002.1"/>
</dbReference>
<name>A0A935C872_9BACT</name>
<dbReference type="Proteomes" id="UP000611723">
    <property type="component" value="Unassembled WGS sequence"/>
</dbReference>
<sequence>MSKFLTVLIILSVSFLKLSFSQNISGLVDEALTHSRTGKSLSAIQWNNYTQEEHRLALDQLKKATADSVVAVRQSAYRMQNDIYQSATNEDFKSDVVDSYSKGLDDKDVSVQLFVAEGLMSFQAQHFNEAVRTFLVQKLNPIPAYYEDLVITLASIDERKAIAPIIDHIRYQFSDMEQMQKWQAHIALSRMGEKPALDYIVKKAKALPVNEEVVYEIYPTLAFTKKKAAVNVLVEQVFNDEKNCPSPDPNTNKNISCAYRILEIIAPIIKDFPLPYDSASGDLMVDDYEKALKTARKWLKSNKDTYELI</sequence>
<proteinExistence type="predicted"/>
<dbReference type="InterPro" id="IPR016024">
    <property type="entry name" value="ARM-type_fold"/>
</dbReference>
<evidence type="ECO:0000313" key="2">
    <source>
        <dbReference type="Proteomes" id="UP000611723"/>
    </source>
</evidence>
<accession>A0A935C872</accession>
<dbReference type="AlphaFoldDB" id="A0A935C872"/>
<reference evidence="1" key="1">
    <citation type="submission" date="2021-01" db="EMBL/GenBank/DDBJ databases">
        <title>Marivirga aurantiaca sp. nov., isolated from intertidal surface sediments.</title>
        <authorList>
            <person name="Zhang M."/>
        </authorList>
    </citation>
    <scope>NUCLEOTIDE SEQUENCE</scope>
    <source>
        <strain evidence="1">S37H4</strain>
    </source>
</reference>
<dbReference type="EMBL" id="JAEQBW010000002">
    <property type="protein sequence ID" value="MBK6264777.1"/>
    <property type="molecule type" value="Genomic_DNA"/>
</dbReference>
<gene>
    <name evidence="1" type="ORF">JKA74_06995</name>
</gene>
<dbReference type="InterPro" id="IPR011989">
    <property type="entry name" value="ARM-like"/>
</dbReference>
<keyword evidence="2" id="KW-1185">Reference proteome</keyword>
<organism evidence="1 2">
    <name type="scientific">Marivirga aurantiaca</name>
    <dbReference type="NCBI Taxonomy" id="2802615"/>
    <lineage>
        <taxon>Bacteria</taxon>
        <taxon>Pseudomonadati</taxon>
        <taxon>Bacteroidota</taxon>
        <taxon>Cytophagia</taxon>
        <taxon>Cytophagales</taxon>
        <taxon>Marivirgaceae</taxon>
        <taxon>Marivirga</taxon>
    </lineage>
</organism>